<accession>A0A9W4H4G9</accession>
<dbReference type="Proteomes" id="UP001153328">
    <property type="component" value="Unassembled WGS sequence"/>
</dbReference>
<evidence type="ECO:0000313" key="2">
    <source>
        <dbReference type="EMBL" id="CAG7650721.1"/>
    </source>
</evidence>
<keyword evidence="3" id="KW-1185">Reference proteome</keyword>
<dbReference type="AlphaFoldDB" id="A0A9W4H4G9"/>
<organism evidence="2 3">
    <name type="scientific">Actinacidiphila bryophytorum</name>
    <dbReference type="NCBI Taxonomy" id="1436133"/>
    <lineage>
        <taxon>Bacteria</taxon>
        <taxon>Bacillati</taxon>
        <taxon>Actinomycetota</taxon>
        <taxon>Actinomycetes</taxon>
        <taxon>Kitasatosporales</taxon>
        <taxon>Streptomycetaceae</taxon>
        <taxon>Actinacidiphila</taxon>
    </lineage>
</organism>
<feature type="compositionally biased region" description="Basic residues" evidence="1">
    <location>
        <begin position="20"/>
        <end position="50"/>
    </location>
</feature>
<dbReference type="EMBL" id="CAJVAX010000019">
    <property type="protein sequence ID" value="CAG7650721.1"/>
    <property type="molecule type" value="Genomic_DNA"/>
</dbReference>
<feature type="region of interest" description="Disordered" evidence="1">
    <location>
        <begin position="1"/>
        <end position="98"/>
    </location>
</feature>
<sequence>MPARRPGGRRADGTRTGRQAGHRRHRSGRRAPQRTRLHRPRPRRRGRPPLRHGELTPVGYASTLYGTPSQGGSHLRCGAFSPGGERFQGRGPASGLRLAPRGRARLPRAVVWRRTATTPGARACI</sequence>
<proteinExistence type="predicted"/>
<reference evidence="2" key="1">
    <citation type="submission" date="2021-06" db="EMBL/GenBank/DDBJ databases">
        <authorList>
            <person name="Arsene-Ploetze F."/>
        </authorList>
    </citation>
    <scope>NUCLEOTIDE SEQUENCE</scope>
    <source>
        <strain evidence="2">SBRY1</strain>
    </source>
</reference>
<gene>
    <name evidence="2" type="ORF">SBRY_50432</name>
</gene>
<evidence type="ECO:0000256" key="1">
    <source>
        <dbReference type="SAM" id="MobiDB-lite"/>
    </source>
</evidence>
<protein>
    <submittedName>
        <fullName evidence="2">Uncharacterized protein</fullName>
    </submittedName>
</protein>
<comment type="caution">
    <text evidence="2">The sequence shown here is derived from an EMBL/GenBank/DDBJ whole genome shotgun (WGS) entry which is preliminary data.</text>
</comment>
<evidence type="ECO:0000313" key="3">
    <source>
        <dbReference type="Proteomes" id="UP001153328"/>
    </source>
</evidence>
<name>A0A9W4H4G9_9ACTN</name>